<organism evidence="2 3">
    <name type="scientific">Castanea mollissima</name>
    <name type="common">Chinese chestnut</name>
    <dbReference type="NCBI Taxonomy" id="60419"/>
    <lineage>
        <taxon>Eukaryota</taxon>
        <taxon>Viridiplantae</taxon>
        <taxon>Streptophyta</taxon>
        <taxon>Embryophyta</taxon>
        <taxon>Tracheophyta</taxon>
        <taxon>Spermatophyta</taxon>
        <taxon>Magnoliopsida</taxon>
        <taxon>eudicotyledons</taxon>
        <taxon>Gunneridae</taxon>
        <taxon>Pentapetalae</taxon>
        <taxon>rosids</taxon>
        <taxon>fabids</taxon>
        <taxon>Fagales</taxon>
        <taxon>Fagaceae</taxon>
        <taxon>Castanea</taxon>
    </lineage>
</organism>
<feature type="signal peptide" evidence="1">
    <location>
        <begin position="1"/>
        <end position="27"/>
    </location>
</feature>
<dbReference type="PANTHER" id="PTHR34836:SF1">
    <property type="entry name" value="OS09G0428600 PROTEIN"/>
    <property type="match status" value="1"/>
</dbReference>
<feature type="chain" id="PRO_5035180073" description="Glutamate receptor" evidence="1">
    <location>
        <begin position="28"/>
        <end position="110"/>
    </location>
</feature>
<name>A0A8J4QJL3_9ROSI</name>
<proteinExistence type="predicted"/>
<accession>A0A8J4QJL3</accession>
<dbReference type="Proteomes" id="UP000737018">
    <property type="component" value="Unassembled WGS sequence"/>
</dbReference>
<dbReference type="InterPro" id="IPR015683">
    <property type="entry name" value="Ionotropic_Glu_rcpt"/>
</dbReference>
<dbReference type="PANTHER" id="PTHR34836">
    <property type="entry name" value="OS06G0188250 PROTEIN"/>
    <property type="match status" value="1"/>
</dbReference>
<evidence type="ECO:0000313" key="2">
    <source>
        <dbReference type="EMBL" id="KAF3952746.1"/>
    </source>
</evidence>
<evidence type="ECO:0000256" key="1">
    <source>
        <dbReference type="SAM" id="SignalP"/>
    </source>
</evidence>
<reference evidence="2" key="1">
    <citation type="submission" date="2020-03" db="EMBL/GenBank/DDBJ databases">
        <title>Castanea mollissima Vanexum genome sequencing.</title>
        <authorList>
            <person name="Staton M."/>
        </authorList>
    </citation>
    <scope>NUCLEOTIDE SEQUENCE</scope>
    <source>
        <tissue evidence="2">Leaf</tissue>
    </source>
</reference>
<evidence type="ECO:0000313" key="3">
    <source>
        <dbReference type="Proteomes" id="UP000737018"/>
    </source>
</evidence>
<keyword evidence="3" id="KW-1185">Reference proteome</keyword>
<dbReference type="AlphaFoldDB" id="A0A8J4QJL3"/>
<evidence type="ECO:0008006" key="4">
    <source>
        <dbReference type="Google" id="ProtNLM"/>
    </source>
</evidence>
<gene>
    <name evidence="2" type="ORF">CMV_021729</name>
</gene>
<comment type="caution">
    <text evidence="2">The sequence shown here is derived from an EMBL/GenBank/DDBJ whole genome shotgun (WGS) entry which is preliminary data.</text>
</comment>
<keyword evidence="1" id="KW-0732">Signal</keyword>
<protein>
    <recommendedName>
        <fullName evidence="4">Glutamate receptor</fullName>
    </recommendedName>
</protein>
<sequence length="110" mass="12351">MLKTPARIAFPLFIFIILSKRSFLANAQNTTIPVNVGVILNFDTLNGKMGFSCIDMALSDFYASNPYYKTRLVINSRDSKSDVVRAAAAGSLSLSLHETFRFFFFFFSTD</sequence>
<dbReference type="EMBL" id="JRKL02004367">
    <property type="protein sequence ID" value="KAF3952746.1"/>
    <property type="molecule type" value="Genomic_DNA"/>
</dbReference>
<dbReference type="OrthoDB" id="1751005at2759"/>